<gene>
    <name evidence="5" type="ORF">UFOPK2648_00814</name>
</gene>
<proteinExistence type="predicted"/>
<dbReference type="InterPro" id="IPR008147">
    <property type="entry name" value="Gln_synt_N"/>
</dbReference>
<evidence type="ECO:0000256" key="1">
    <source>
        <dbReference type="ARBA" id="ARBA00022598"/>
    </source>
</evidence>
<name>A0A6J6QL75_9ZZZZ</name>
<dbReference type="InterPro" id="IPR008146">
    <property type="entry name" value="Gln_synth_cat_dom"/>
</dbReference>
<protein>
    <submittedName>
        <fullName evidence="5">Unannotated protein</fullName>
    </submittedName>
</protein>
<keyword evidence="1" id="KW-0436">Ligase</keyword>
<dbReference type="Pfam" id="PF16952">
    <property type="entry name" value="Gln-synt_N_2"/>
    <property type="match status" value="1"/>
</dbReference>
<dbReference type="Gene3D" id="3.10.20.70">
    <property type="entry name" value="Glutamine synthetase, N-terminal domain"/>
    <property type="match status" value="1"/>
</dbReference>
<organism evidence="5">
    <name type="scientific">freshwater metagenome</name>
    <dbReference type="NCBI Taxonomy" id="449393"/>
    <lineage>
        <taxon>unclassified sequences</taxon>
        <taxon>metagenomes</taxon>
        <taxon>ecological metagenomes</taxon>
    </lineage>
</organism>
<dbReference type="AlphaFoldDB" id="A0A6J6QL75"/>
<keyword evidence="3" id="KW-0067">ATP-binding</keyword>
<sequence length="462" mass="50803">MLRYLVTAIGHLVFSEVSQALRSTKMSDGEIVLLTWSDYVGFMRCRGVPLDQIESRMAYGLGWAVAGQAQTPFADLAPNPWGPMLEVRQVPVPNTKTRIDIWEDAPPFHFYLCDSKTNDGENWDCCTRGFYKNALAAFKAETGLDFLAAFEHEFMLLDDPISPAQSFTIETMRNVAKFTQDVTKALHQADVGLETVEPEFGVHQYEITSAPAVGVEAAERAIITREVIRECARRLGYRATFTPKVEPDGIGNGAHVHFSFLDGAGNNATYDPKQPHNASVVAQQFIAGVTRHLPAICALTSPSPVSYLRLGPHHWACGYASFGVQNREASIRICPSPDQDPKRAAKAFNLELRAPDATASPYLVLGALVMAGLQGIKENLPLPKPVDVDPADLTDVQRQELGIKPLPSSLAEALDLMDADPVVKSWMSPTMYESYVSVKRTEIAIAKDLSDAEICARYARVY</sequence>
<dbReference type="SUPFAM" id="SSF55931">
    <property type="entry name" value="Glutamine synthetase/guanido kinase"/>
    <property type="match status" value="1"/>
</dbReference>
<dbReference type="PANTHER" id="PTHR43785:SF12">
    <property type="entry name" value="TYPE-1 GLUTAMINE SYNTHETASE 2"/>
    <property type="match status" value="1"/>
</dbReference>
<evidence type="ECO:0000256" key="3">
    <source>
        <dbReference type="ARBA" id="ARBA00022840"/>
    </source>
</evidence>
<dbReference type="GO" id="GO:0004356">
    <property type="term" value="F:glutamine synthetase activity"/>
    <property type="evidence" value="ECO:0007669"/>
    <property type="project" value="InterPro"/>
</dbReference>
<dbReference type="SMART" id="SM01230">
    <property type="entry name" value="Gln-synt_C"/>
    <property type="match status" value="1"/>
</dbReference>
<dbReference type="PANTHER" id="PTHR43785">
    <property type="entry name" value="GAMMA-GLUTAMYLPUTRESCINE SYNTHETASE"/>
    <property type="match status" value="1"/>
</dbReference>
<dbReference type="EMBL" id="CAEZYC010000040">
    <property type="protein sequence ID" value="CAB4709638.1"/>
    <property type="molecule type" value="Genomic_DNA"/>
</dbReference>
<dbReference type="InterPro" id="IPR036651">
    <property type="entry name" value="Gln_synt_N_sf"/>
</dbReference>
<accession>A0A6J6QL75</accession>
<reference evidence="5" key="1">
    <citation type="submission" date="2020-05" db="EMBL/GenBank/DDBJ databases">
        <authorList>
            <person name="Chiriac C."/>
            <person name="Salcher M."/>
            <person name="Ghai R."/>
            <person name="Kavagutti S V."/>
        </authorList>
    </citation>
    <scope>NUCLEOTIDE SEQUENCE</scope>
</reference>
<dbReference type="Gene3D" id="3.30.590.10">
    <property type="entry name" value="Glutamine synthetase/guanido kinase, catalytic domain"/>
    <property type="match status" value="1"/>
</dbReference>
<dbReference type="GO" id="GO:0006542">
    <property type="term" value="P:glutamine biosynthetic process"/>
    <property type="evidence" value="ECO:0007669"/>
    <property type="project" value="InterPro"/>
</dbReference>
<evidence type="ECO:0000313" key="5">
    <source>
        <dbReference type="EMBL" id="CAB4709638.1"/>
    </source>
</evidence>
<dbReference type="GO" id="GO:0005524">
    <property type="term" value="F:ATP binding"/>
    <property type="evidence" value="ECO:0007669"/>
    <property type="project" value="UniProtKB-KW"/>
</dbReference>
<dbReference type="Pfam" id="PF00120">
    <property type="entry name" value="Gln-synt_C"/>
    <property type="match status" value="1"/>
</dbReference>
<keyword evidence="2" id="KW-0547">Nucleotide-binding</keyword>
<evidence type="ECO:0000259" key="4">
    <source>
        <dbReference type="PROSITE" id="PS51987"/>
    </source>
</evidence>
<evidence type="ECO:0000256" key="2">
    <source>
        <dbReference type="ARBA" id="ARBA00022741"/>
    </source>
</evidence>
<feature type="domain" description="GS catalytic" evidence="4">
    <location>
        <begin position="127"/>
        <end position="462"/>
    </location>
</feature>
<dbReference type="PROSITE" id="PS51987">
    <property type="entry name" value="GS_CATALYTIC"/>
    <property type="match status" value="1"/>
</dbReference>
<dbReference type="InterPro" id="IPR014746">
    <property type="entry name" value="Gln_synth/guanido_kin_cat_dom"/>
</dbReference>